<feature type="compositionally biased region" description="Basic and acidic residues" evidence="2">
    <location>
        <begin position="431"/>
        <end position="454"/>
    </location>
</feature>
<feature type="compositionally biased region" description="Low complexity" evidence="2">
    <location>
        <begin position="575"/>
        <end position="585"/>
    </location>
</feature>
<feature type="compositionally biased region" description="Polar residues" evidence="2">
    <location>
        <begin position="160"/>
        <end position="170"/>
    </location>
</feature>
<evidence type="ECO:0008006" key="5">
    <source>
        <dbReference type="Google" id="ProtNLM"/>
    </source>
</evidence>
<feature type="compositionally biased region" description="Low complexity" evidence="2">
    <location>
        <begin position="470"/>
        <end position="483"/>
    </location>
</feature>
<feature type="region of interest" description="Disordered" evidence="2">
    <location>
        <begin position="828"/>
        <end position="975"/>
    </location>
</feature>
<feature type="compositionally biased region" description="Low complexity" evidence="2">
    <location>
        <begin position="72"/>
        <end position="100"/>
    </location>
</feature>
<feature type="compositionally biased region" description="Low complexity" evidence="2">
    <location>
        <begin position="1"/>
        <end position="16"/>
    </location>
</feature>
<feature type="compositionally biased region" description="Low complexity" evidence="2">
    <location>
        <begin position="399"/>
        <end position="408"/>
    </location>
</feature>
<sequence length="1048" mass="107526">MAGASGSLRASSARQQQHQRKRSSVIIPVNLTTRVAPRKLLPEPPDNTLNPTTRQEFSWEEPSPLDDLHSPAAEGAGLAEGIAISSHSSSSSSAHSRPSSVAQGRPTARRRGTLGYVVSSSSHSLNGQLPDSAASSLSSHHSSPRTPSVYGGSVRERQRTNSGWTSSSSDHFMARSSIAMTPGSASGSPIPPAASPVPRLPAAVDRPVEDGTTLLTVHKDLLSAIASKQRTCAELRQELEREEAELRELQRLWEARVQQEYAAQHGGPGASPGAAAAESLGAKAGSRSKAVLGGPSIAVPLGAGASIVSATKRPSLGTLAISPHANDASSSSSSAGGPSSATDTFKKLLGNWGLSTPSLSTPSTTKQSGSSSAPSSSSYFPLPSSATRLDARGKTRGTASASSSGGSSPYAGTPLEGLSDSEEADFIAHFQPKDLDKEREEQERKQLVEKENGHKQGPVNIIPPEEARQSSISVTPSSSSPSILAGQSLERSGTKTPTPATIDAIIETRDGELTPLHLASQGRKGSLASEGSEVHTPKVNSSAQMFNGEAEATPTPVALSAAAAVSVPDKDRAAKAMAAAAEGARTGTGLGRKTGGSLGGESVLFPRRSGETTAAGSSGSGSSARDSSASTSSSSLPSSIATSSSSAAAARDIAQSSSKAGAGAGAGAGPRSPSAASFPAWGVKRFSMLGESISAFSAKVEEQFAAAAAAAAATASASPPPPPPKHGDAFFPERKMRSSVVTTAAEQSRPSAADGERPKGAGMQRIGSNAGTGSGGERISQDSSADSLGSGSGSGSSGLTSSLSAWSTKRLKEAGEFLANAERTIGNALVLDDPSPPPGGPVRNAGAATRRVSGSFPSSGAASTEQRRTSTDVGRPGSPEWYRNRLASAQQNGAGPAADGGPVQAERSRFETEADREREALRQLGRRAQSPAQHQHQRSASIVSSNGGVAGDAASSNSTSSHQHRRSLSLGLSRPSSILSSAEAGVSSLFGMLSNALTVPPEDEEEDAEREREREWDREVERRQQQQQQQQQQRRPDGTGRDARSKEE</sequence>
<feature type="region of interest" description="Disordered" evidence="2">
    <location>
        <begin position="708"/>
        <end position="803"/>
    </location>
</feature>
<comment type="caution">
    <text evidence="3">The sequence shown here is derived from an EMBL/GenBank/DDBJ whole genome shotgun (WGS) entry which is preliminary data.</text>
</comment>
<feature type="compositionally biased region" description="Low complexity" evidence="2">
    <location>
        <begin position="271"/>
        <end position="285"/>
    </location>
</feature>
<dbReference type="EMBL" id="JAPDMQ010000279">
    <property type="protein sequence ID" value="KAK0528281.1"/>
    <property type="molecule type" value="Genomic_DNA"/>
</dbReference>
<feature type="compositionally biased region" description="Low complexity" evidence="2">
    <location>
        <begin position="669"/>
        <end position="678"/>
    </location>
</feature>
<dbReference type="AlphaFoldDB" id="A0AAN6G9J8"/>
<protein>
    <recommendedName>
        <fullName evidence="5">DUF4048 domain-containing protein</fullName>
    </recommendedName>
</protein>
<reference evidence="3" key="1">
    <citation type="journal article" date="2023" name="PhytoFront">
        <title>Draft Genome Resources of Seven Strains of Tilletia horrida, Causal Agent of Kernel Smut of Rice.</title>
        <authorList>
            <person name="Khanal S."/>
            <person name="Antony Babu S."/>
            <person name="Zhou X.G."/>
        </authorList>
    </citation>
    <scope>NUCLEOTIDE SEQUENCE</scope>
    <source>
        <strain evidence="3">TX3</strain>
    </source>
</reference>
<evidence type="ECO:0000313" key="4">
    <source>
        <dbReference type="Proteomes" id="UP001176521"/>
    </source>
</evidence>
<feature type="compositionally biased region" description="Low complexity" evidence="2">
    <location>
        <begin position="354"/>
        <end position="387"/>
    </location>
</feature>
<feature type="compositionally biased region" description="Low complexity" evidence="2">
    <location>
        <begin position="611"/>
        <end position="661"/>
    </location>
</feature>
<name>A0AAN6G9J8_9BASI</name>
<feature type="compositionally biased region" description="Low complexity" evidence="2">
    <location>
        <begin position="132"/>
        <end position="141"/>
    </location>
</feature>
<feature type="region of interest" description="Disordered" evidence="2">
    <location>
        <begin position="996"/>
        <end position="1048"/>
    </location>
</feature>
<evidence type="ECO:0000256" key="2">
    <source>
        <dbReference type="SAM" id="MobiDB-lite"/>
    </source>
</evidence>
<feature type="region of interest" description="Disordered" evidence="2">
    <location>
        <begin position="318"/>
        <end position="499"/>
    </location>
</feature>
<feature type="compositionally biased region" description="Polar residues" evidence="2">
    <location>
        <begin position="739"/>
        <end position="750"/>
    </location>
</feature>
<feature type="compositionally biased region" description="Basic and acidic residues" evidence="2">
    <location>
        <begin position="725"/>
        <end position="736"/>
    </location>
</feature>
<feature type="compositionally biased region" description="Polar residues" evidence="2">
    <location>
        <begin position="489"/>
        <end position="499"/>
    </location>
</feature>
<keyword evidence="1" id="KW-0175">Coiled coil</keyword>
<feature type="coiled-coil region" evidence="1">
    <location>
        <begin position="218"/>
        <end position="256"/>
    </location>
</feature>
<feature type="compositionally biased region" description="Gly residues" evidence="2">
    <location>
        <begin position="586"/>
        <end position="599"/>
    </location>
</feature>
<feature type="compositionally biased region" description="Basic and acidic residues" evidence="2">
    <location>
        <begin position="1009"/>
        <end position="1024"/>
    </location>
</feature>
<feature type="compositionally biased region" description="Low complexity" evidence="2">
    <location>
        <begin position="708"/>
        <end position="717"/>
    </location>
</feature>
<feature type="compositionally biased region" description="Basic and acidic residues" evidence="2">
    <location>
        <begin position="906"/>
        <end position="921"/>
    </location>
</feature>
<feature type="compositionally biased region" description="Basic and acidic residues" evidence="2">
    <location>
        <begin position="1034"/>
        <end position="1048"/>
    </location>
</feature>
<feature type="compositionally biased region" description="Polar residues" evidence="2">
    <location>
        <begin position="47"/>
        <end position="56"/>
    </location>
</feature>
<gene>
    <name evidence="3" type="ORF">OC842_004601</name>
</gene>
<feature type="compositionally biased region" description="Pro residues" evidence="2">
    <location>
        <begin position="189"/>
        <end position="199"/>
    </location>
</feature>
<feature type="region of interest" description="Disordered" evidence="2">
    <location>
        <begin position="261"/>
        <end position="288"/>
    </location>
</feature>
<proteinExistence type="predicted"/>
<keyword evidence="4" id="KW-1185">Reference proteome</keyword>
<feature type="compositionally biased region" description="Polar residues" evidence="2">
    <location>
        <begin position="855"/>
        <end position="864"/>
    </location>
</feature>
<evidence type="ECO:0000313" key="3">
    <source>
        <dbReference type="EMBL" id="KAK0528281.1"/>
    </source>
</evidence>
<accession>A0AAN6G9J8</accession>
<feature type="compositionally biased region" description="Polar residues" evidence="2">
    <location>
        <begin position="118"/>
        <end position="129"/>
    </location>
</feature>
<organism evidence="3 4">
    <name type="scientific">Tilletia horrida</name>
    <dbReference type="NCBI Taxonomy" id="155126"/>
    <lineage>
        <taxon>Eukaryota</taxon>
        <taxon>Fungi</taxon>
        <taxon>Dikarya</taxon>
        <taxon>Basidiomycota</taxon>
        <taxon>Ustilaginomycotina</taxon>
        <taxon>Exobasidiomycetes</taxon>
        <taxon>Tilletiales</taxon>
        <taxon>Tilletiaceae</taxon>
        <taxon>Tilletia</taxon>
    </lineage>
</organism>
<dbReference type="Proteomes" id="UP001176521">
    <property type="component" value="Unassembled WGS sequence"/>
</dbReference>
<feature type="region of interest" description="Disordered" evidence="2">
    <location>
        <begin position="570"/>
        <end position="678"/>
    </location>
</feature>
<evidence type="ECO:0000256" key="1">
    <source>
        <dbReference type="SAM" id="Coils"/>
    </source>
</evidence>
<feature type="compositionally biased region" description="Polar residues" evidence="2">
    <location>
        <begin position="930"/>
        <end position="947"/>
    </location>
</feature>
<feature type="compositionally biased region" description="Low complexity" evidence="2">
    <location>
        <begin position="328"/>
        <end position="341"/>
    </location>
</feature>
<feature type="region of interest" description="Disordered" evidence="2">
    <location>
        <begin position="1"/>
        <end position="204"/>
    </location>
</feature>